<proteinExistence type="predicted"/>
<evidence type="ECO:0008006" key="2">
    <source>
        <dbReference type="Google" id="ProtNLM"/>
    </source>
</evidence>
<protein>
    <recommendedName>
        <fullName evidence="2">Photosynthetic complex assembly protein</fullName>
    </recommendedName>
</protein>
<dbReference type="EMBL" id="AP014854">
    <property type="protein sequence ID" value="BAR98353.1"/>
    <property type="molecule type" value="Genomic_DNA"/>
</dbReference>
<reference evidence="1" key="1">
    <citation type="journal article" date="2015" name="Genome Announc.">
        <title>Complete Genome Sequence of the Bacteriochlorophyll b-Producing Photosynthetic Bacterium Blastochloris viridis.</title>
        <authorList>
            <person name="Tsukatani Y."/>
            <person name="Hirose Y."/>
            <person name="Harada J."/>
            <person name="Misawa N."/>
            <person name="Mori K."/>
            <person name="Inoue K."/>
            <person name="Tamiaki H."/>
        </authorList>
    </citation>
    <scope>NUCLEOTIDE SEQUENCE [LARGE SCALE GENOMIC DNA]</scope>
    <source>
        <strain evidence="1">DSM 133</strain>
    </source>
</reference>
<sequence length="111" mass="12449">MVETRDLRFETNDEGHIAVFDAVSTDRIYLLEGDKWGFLRGMVRAFAHERKVAGDGSDKPYRLSLFSDGRLTLTDLSTGRDFVLNAFGPTNIAQFTRFLKSQEGKAGEATQ</sequence>
<dbReference type="NCBIfam" id="TIGR03054">
    <property type="entry name" value="photo_alph_chp1"/>
    <property type="match status" value="1"/>
</dbReference>
<dbReference type="AlphaFoldDB" id="A0A182CZH2"/>
<gene>
    <name evidence="1" type="ORF">BV133_760</name>
</gene>
<dbReference type="InterPro" id="IPR017495">
    <property type="entry name" value="PuhC"/>
</dbReference>
<evidence type="ECO:0000313" key="1">
    <source>
        <dbReference type="EMBL" id="BAR98353.1"/>
    </source>
</evidence>
<name>A0A182CZH2_BLAVI</name>
<accession>A0A182CZH2</accession>
<organism evidence="1">
    <name type="scientific">Blastochloris viridis</name>
    <name type="common">Rhodopseudomonas viridis</name>
    <dbReference type="NCBI Taxonomy" id="1079"/>
    <lineage>
        <taxon>Bacteria</taxon>
        <taxon>Pseudomonadati</taxon>
        <taxon>Pseudomonadota</taxon>
        <taxon>Alphaproteobacteria</taxon>
        <taxon>Hyphomicrobiales</taxon>
        <taxon>Blastochloridaceae</taxon>
        <taxon>Blastochloris</taxon>
    </lineage>
</organism>